<keyword evidence="7" id="KW-1185">Reference proteome</keyword>
<keyword evidence="2" id="KW-0677">Repeat</keyword>
<dbReference type="InterPro" id="IPR018333">
    <property type="entry name" value="Squalene_cyclase"/>
</dbReference>
<feature type="domain" description="Squalene cyclase N-terminal" evidence="5">
    <location>
        <begin position="100"/>
        <end position="364"/>
    </location>
</feature>
<evidence type="ECO:0000259" key="4">
    <source>
        <dbReference type="Pfam" id="PF13243"/>
    </source>
</evidence>
<dbReference type="NCBIfam" id="TIGR01787">
    <property type="entry name" value="squalene_cyclas"/>
    <property type="match status" value="1"/>
</dbReference>
<evidence type="ECO:0000313" key="6">
    <source>
        <dbReference type="EMBL" id="KAG7587570.1"/>
    </source>
</evidence>
<dbReference type="PANTHER" id="PTHR11764">
    <property type="entry name" value="TERPENE CYCLASE/MUTASE FAMILY MEMBER"/>
    <property type="match status" value="1"/>
</dbReference>
<protein>
    <recommendedName>
        <fullName evidence="3">Terpene cyclase/mutase family member</fullName>
        <ecNumber evidence="3">5.4.99.-</ecNumber>
    </recommendedName>
</protein>
<dbReference type="EMBL" id="JAEFBK010000007">
    <property type="protein sequence ID" value="KAG7587570.1"/>
    <property type="molecule type" value="Genomic_DNA"/>
</dbReference>
<dbReference type="GO" id="GO:0042300">
    <property type="term" value="F:beta-amyrin synthase activity"/>
    <property type="evidence" value="ECO:0007669"/>
    <property type="project" value="TreeGrafter"/>
</dbReference>
<dbReference type="PANTHER" id="PTHR11764:SF87">
    <property type="entry name" value="LUPEOL SYNTHASE 1"/>
    <property type="match status" value="1"/>
</dbReference>
<reference evidence="6 7" key="1">
    <citation type="submission" date="2020-12" db="EMBL/GenBank/DDBJ databases">
        <title>Concerted genomic and epigenomic changes stabilize Arabidopsis allopolyploids.</title>
        <authorList>
            <person name="Chen Z."/>
        </authorList>
    </citation>
    <scope>NUCLEOTIDE SEQUENCE [LARGE SCALE GENOMIC DNA]</scope>
    <source>
        <strain evidence="6">Allo738</strain>
        <tissue evidence="6">Leaf</tissue>
    </source>
</reference>
<dbReference type="SFLD" id="SFLDG01016">
    <property type="entry name" value="Prenyltransferase_Like_2"/>
    <property type="match status" value="1"/>
</dbReference>
<dbReference type="InterPro" id="IPR032696">
    <property type="entry name" value="SQ_cyclase_C"/>
</dbReference>
<dbReference type="GO" id="GO:0005811">
    <property type="term" value="C:lipid droplet"/>
    <property type="evidence" value="ECO:0007669"/>
    <property type="project" value="InterPro"/>
</dbReference>
<comment type="similarity">
    <text evidence="1 3">Belongs to the terpene cyclase/mutase family.</text>
</comment>
<gene>
    <name evidence="6" type="ORF">ISN45_Aa02g027400</name>
</gene>
<evidence type="ECO:0000259" key="5">
    <source>
        <dbReference type="Pfam" id="PF13249"/>
    </source>
</evidence>
<dbReference type="EC" id="5.4.99.-" evidence="3"/>
<dbReference type="FunFam" id="1.50.10.20:FF:000011">
    <property type="entry name" value="Terpene cyclase/mutase family member"/>
    <property type="match status" value="1"/>
</dbReference>
<proteinExistence type="inferred from homology"/>
<evidence type="ECO:0000256" key="3">
    <source>
        <dbReference type="RuleBase" id="RU362003"/>
    </source>
</evidence>
<dbReference type="Proteomes" id="UP000694240">
    <property type="component" value="Chromosome 7"/>
</dbReference>
<dbReference type="InterPro" id="IPR032697">
    <property type="entry name" value="SQ_cyclase_N"/>
</dbReference>
<keyword evidence="3" id="KW-0413">Isomerase</keyword>
<accession>A0A8T2BMF6</accession>
<dbReference type="CDD" id="cd02892">
    <property type="entry name" value="SQCY_1"/>
    <property type="match status" value="1"/>
</dbReference>
<sequence length="759" mass="87721">MWKLKIGKGNGEDPHLFSSNNFVGRQTWEFDHQAGSPEERASVEEARRSFLINRSRVKGCSDLLWRMQFLREKKFEQGIPQPTKIKEEITYETTTNALRRGVRYFSALQASDGHWPGEISGPLFFLPPLIFCLYITGHLEEVFDAEHRKEMLRHIYCHQNEDGGWGLHIESKSVMFCTVLNYICFRMLGENPEQDACKRARQWILDRGGVIFIPSWGKFWLSILGVYEWSGTNPTPPEILMLPSFLPIHPGSLWKTLCYSRMVSIPMSYLYGKRFVGPITPLILLLRGELYLESYEEINWNKTRRLYAKEDMYYPHPLVQDLISDTLHNFVEPFLTRWPLNKLVREKALQLTMKHIHYEDENSHYITIGCVEKVLCMLACWVENPNGDYFKKHLSRIPDYMWVAEDGMKMQSFGCQLWDTGFAIQALLASNLPDETDDALRRGHNYIKTSQVRENPSGDFKSMYRHISKGAWTFSDRDHGWQVSDCTAEALKCCLLLSMMPADIVGQKIDDEQLYDSVNLLLSLQSGNGGVNAWEPTRAYEWMELLNPTEFMANTMVERKFVECTSSVIQALDLFRKLYPDHRTKEINRSIKKAVQFIQGKQTPDGSWYGNWGVCFIYATWFALGGLAAAGETYNDCLAMRKGVHFLLTTQRDDGGWGESYLSCSEQRYIPLEGERSNIVQTSWAMMALIRTGQAERDLIPLHRAAKLIINSQLENGDFPQQEIVGAFMNTCMLHYATYRNTFPLWALAEYRKVVFIVN</sequence>
<evidence type="ECO:0000313" key="7">
    <source>
        <dbReference type="Proteomes" id="UP000694240"/>
    </source>
</evidence>
<feature type="domain" description="Squalene cyclase C-terminal" evidence="4">
    <location>
        <begin position="417"/>
        <end position="753"/>
    </location>
</feature>
<dbReference type="AlphaFoldDB" id="A0A8T2BMF6"/>
<organism evidence="6 7">
    <name type="scientific">Arabidopsis thaliana x Arabidopsis arenosa</name>
    <dbReference type="NCBI Taxonomy" id="1240361"/>
    <lineage>
        <taxon>Eukaryota</taxon>
        <taxon>Viridiplantae</taxon>
        <taxon>Streptophyta</taxon>
        <taxon>Embryophyta</taxon>
        <taxon>Tracheophyta</taxon>
        <taxon>Spermatophyta</taxon>
        <taxon>Magnoliopsida</taxon>
        <taxon>eudicotyledons</taxon>
        <taxon>Gunneridae</taxon>
        <taxon>Pentapetalae</taxon>
        <taxon>rosids</taxon>
        <taxon>malvids</taxon>
        <taxon>Brassicales</taxon>
        <taxon>Brassicaceae</taxon>
        <taxon>Camelineae</taxon>
        <taxon>Arabidopsis</taxon>
    </lineage>
</organism>
<evidence type="ECO:0000256" key="1">
    <source>
        <dbReference type="ARBA" id="ARBA00009755"/>
    </source>
</evidence>
<dbReference type="Pfam" id="PF13243">
    <property type="entry name" value="SQHop_cyclase_C"/>
    <property type="match status" value="1"/>
</dbReference>
<evidence type="ECO:0000256" key="2">
    <source>
        <dbReference type="ARBA" id="ARBA00022737"/>
    </source>
</evidence>
<comment type="caution">
    <text evidence="6">The sequence shown here is derived from an EMBL/GenBank/DDBJ whole genome shotgun (WGS) entry which is preliminary data.</text>
</comment>
<dbReference type="GO" id="GO:0016104">
    <property type="term" value="P:triterpenoid biosynthetic process"/>
    <property type="evidence" value="ECO:0007669"/>
    <property type="project" value="InterPro"/>
</dbReference>
<name>A0A8T2BMF6_9BRAS</name>
<dbReference type="Pfam" id="PF13249">
    <property type="entry name" value="SQHop_cyclase_N"/>
    <property type="match status" value="1"/>
</dbReference>
<dbReference type="InterPro" id="IPR002365">
    <property type="entry name" value="Terpene_synthase_CS"/>
</dbReference>
<dbReference type="PROSITE" id="PS01074">
    <property type="entry name" value="TERPENE_SYNTHASES"/>
    <property type="match status" value="1"/>
</dbReference>